<dbReference type="InterPro" id="IPR000719">
    <property type="entry name" value="Prot_kinase_dom"/>
</dbReference>
<dbReference type="Pfam" id="PF07714">
    <property type="entry name" value="PK_Tyr_Ser-Thr"/>
    <property type="match status" value="1"/>
</dbReference>
<dbReference type="GO" id="GO:0005524">
    <property type="term" value="F:ATP binding"/>
    <property type="evidence" value="ECO:0007669"/>
    <property type="project" value="UniProtKB-KW"/>
</dbReference>
<feature type="domain" description="Protein kinase" evidence="3">
    <location>
        <begin position="1"/>
        <end position="128"/>
    </location>
</feature>
<evidence type="ECO:0000256" key="2">
    <source>
        <dbReference type="ARBA" id="ARBA00022840"/>
    </source>
</evidence>
<dbReference type="InterPro" id="IPR001245">
    <property type="entry name" value="Ser-Thr/Tyr_kinase_cat_dom"/>
</dbReference>
<keyword evidence="1" id="KW-0547">Nucleotide-binding</keyword>
<evidence type="ECO:0000313" key="4">
    <source>
        <dbReference type="EMBL" id="OJA09394.1"/>
    </source>
</evidence>
<evidence type="ECO:0000259" key="3">
    <source>
        <dbReference type="PROSITE" id="PS50011"/>
    </source>
</evidence>
<reference evidence="4 5" key="1">
    <citation type="submission" date="2016-03" db="EMBL/GenBank/DDBJ databases">
        <title>Comparative genomics of the ectomycorrhizal sister species Rhizopogon vinicolor and Rhizopogon vesiculosus (Basidiomycota: Boletales) reveals a divergence of the mating type B locus.</title>
        <authorList>
            <person name="Mujic A.B."/>
            <person name="Kuo A."/>
            <person name="Tritt A."/>
            <person name="Lipzen A."/>
            <person name="Chen C."/>
            <person name="Johnson J."/>
            <person name="Sharma A."/>
            <person name="Barry K."/>
            <person name="Grigoriev I.V."/>
            <person name="Spatafora J.W."/>
        </authorList>
    </citation>
    <scope>NUCLEOTIDE SEQUENCE [LARGE SCALE GENOMIC DNA]</scope>
    <source>
        <strain evidence="4 5">AM-OR11-056</strain>
    </source>
</reference>
<dbReference type="PANTHER" id="PTHR44329:SF298">
    <property type="entry name" value="MIXED LINEAGE KINASE DOMAIN-LIKE PROTEIN"/>
    <property type="match status" value="1"/>
</dbReference>
<dbReference type="Proteomes" id="UP000183567">
    <property type="component" value="Unassembled WGS sequence"/>
</dbReference>
<dbReference type="OrthoDB" id="346907at2759"/>
<dbReference type="InterPro" id="IPR011009">
    <property type="entry name" value="Kinase-like_dom_sf"/>
</dbReference>
<dbReference type="PROSITE" id="PS50011">
    <property type="entry name" value="PROTEIN_KINASE_DOM"/>
    <property type="match status" value="1"/>
</dbReference>
<proteinExistence type="predicted"/>
<evidence type="ECO:0000313" key="5">
    <source>
        <dbReference type="Proteomes" id="UP000183567"/>
    </source>
</evidence>
<dbReference type="STRING" id="180088.A0A1J8QIX1"/>
<dbReference type="SUPFAM" id="SSF56112">
    <property type="entry name" value="Protein kinase-like (PK-like)"/>
    <property type="match status" value="1"/>
</dbReference>
<dbReference type="InterPro" id="IPR051681">
    <property type="entry name" value="Ser/Thr_Kinases-Pseudokinases"/>
</dbReference>
<protein>
    <recommendedName>
        <fullName evidence="3">Protein kinase domain-containing protein</fullName>
    </recommendedName>
</protein>
<comment type="caution">
    <text evidence="4">The sequence shown here is derived from an EMBL/GenBank/DDBJ whole genome shotgun (WGS) entry which is preliminary data.</text>
</comment>
<dbReference type="Gene3D" id="1.10.510.10">
    <property type="entry name" value="Transferase(Phosphotransferase) domain 1"/>
    <property type="match status" value="1"/>
</dbReference>
<keyword evidence="5" id="KW-1185">Reference proteome</keyword>
<name>A0A1J8QIX1_9AGAM</name>
<dbReference type="AlphaFoldDB" id="A0A1J8QIX1"/>
<dbReference type="GO" id="GO:0004674">
    <property type="term" value="F:protein serine/threonine kinase activity"/>
    <property type="evidence" value="ECO:0007669"/>
    <property type="project" value="TreeGrafter"/>
</dbReference>
<sequence length="129" mass="14631">MIVEFIGTSHFTSTIKGNIRWAAAELFEVPEQDEEHEAVVSLSTECDIYSFGSITLQVLTCKVPYYYVKKDAVVLVYVIRGEKPEPPKESHIAPSYWELIQRCWLPRANRPLVGEIVAFVASERQALVS</sequence>
<dbReference type="PANTHER" id="PTHR44329">
    <property type="entry name" value="SERINE/THREONINE-PROTEIN KINASE TNNI3K-RELATED"/>
    <property type="match status" value="1"/>
</dbReference>
<evidence type="ECO:0000256" key="1">
    <source>
        <dbReference type="ARBA" id="ARBA00022741"/>
    </source>
</evidence>
<keyword evidence="2" id="KW-0067">ATP-binding</keyword>
<gene>
    <name evidence="4" type="ORF">AZE42_06563</name>
</gene>
<accession>A0A1J8QIX1</accession>
<organism evidence="4 5">
    <name type="scientific">Rhizopogon vesiculosus</name>
    <dbReference type="NCBI Taxonomy" id="180088"/>
    <lineage>
        <taxon>Eukaryota</taxon>
        <taxon>Fungi</taxon>
        <taxon>Dikarya</taxon>
        <taxon>Basidiomycota</taxon>
        <taxon>Agaricomycotina</taxon>
        <taxon>Agaricomycetes</taxon>
        <taxon>Agaricomycetidae</taxon>
        <taxon>Boletales</taxon>
        <taxon>Suillineae</taxon>
        <taxon>Rhizopogonaceae</taxon>
        <taxon>Rhizopogon</taxon>
    </lineage>
</organism>
<dbReference type="EMBL" id="LVVM01005944">
    <property type="protein sequence ID" value="OJA09394.1"/>
    <property type="molecule type" value="Genomic_DNA"/>
</dbReference>